<comment type="subunit">
    <text evidence="12">Homotetramer.</text>
</comment>
<dbReference type="EC" id="1.1.1.100" evidence="3 12"/>
<evidence type="ECO:0000256" key="12">
    <source>
        <dbReference type="RuleBase" id="RU366074"/>
    </source>
</evidence>
<name>A0A2N7PQ30_9BACT</name>
<dbReference type="GO" id="GO:0042619">
    <property type="term" value="P:poly-hydroxybutyrate biosynthetic process"/>
    <property type="evidence" value="ECO:0007669"/>
    <property type="project" value="InterPro"/>
</dbReference>
<comment type="similarity">
    <text evidence="2 12">Belongs to the short-chain dehydrogenases/reductases (SDR) family.</text>
</comment>
<evidence type="ECO:0000256" key="11">
    <source>
        <dbReference type="PIRSR" id="PIRSR611284-2"/>
    </source>
</evidence>
<dbReference type="Proteomes" id="UP000235460">
    <property type="component" value="Unassembled WGS sequence"/>
</dbReference>
<evidence type="ECO:0000256" key="8">
    <source>
        <dbReference type="ARBA" id="ARBA00023098"/>
    </source>
</evidence>
<keyword evidence="8 12" id="KW-0443">Lipid metabolism</keyword>
<feature type="binding site" evidence="11">
    <location>
        <begin position="13"/>
        <end position="16"/>
    </location>
    <ligand>
        <name>NADP(+)</name>
        <dbReference type="ChEBI" id="CHEBI:58349"/>
    </ligand>
</feature>
<evidence type="ECO:0000313" key="15">
    <source>
        <dbReference type="EMBL" id="PMP94384.1"/>
    </source>
</evidence>
<evidence type="ECO:0000313" key="17">
    <source>
        <dbReference type="Proteomes" id="UP000235619"/>
    </source>
</evidence>
<evidence type="ECO:0000256" key="7">
    <source>
        <dbReference type="ARBA" id="ARBA00023002"/>
    </source>
</evidence>
<feature type="binding site" evidence="11">
    <location>
        <begin position="156"/>
        <end position="160"/>
    </location>
    <ligand>
        <name>NADP(+)</name>
        <dbReference type="ChEBI" id="CHEBI:58349"/>
    </ligand>
</feature>
<comment type="function">
    <text evidence="12">Catalyzes the NADPH-dependent reduction of beta-ketoacyl-ACP substrates to beta-hydroxyacyl-ACP products, the first reductive step in the elongation cycle of fatty acid biosynthesis.</text>
</comment>
<evidence type="ECO:0000256" key="5">
    <source>
        <dbReference type="ARBA" id="ARBA00022832"/>
    </source>
</evidence>
<evidence type="ECO:0000256" key="2">
    <source>
        <dbReference type="ARBA" id="ARBA00006484"/>
    </source>
</evidence>
<evidence type="ECO:0000256" key="10">
    <source>
        <dbReference type="PIRSR" id="PIRSR611284-1"/>
    </source>
</evidence>
<dbReference type="AlphaFoldDB" id="A0A2N7PQ30"/>
<dbReference type="NCBIfam" id="NF004197">
    <property type="entry name" value="PRK05653.1-1"/>
    <property type="match status" value="1"/>
</dbReference>
<dbReference type="InterPro" id="IPR011284">
    <property type="entry name" value="3oxo_ACP_reduc"/>
</dbReference>
<keyword evidence="6 11" id="KW-0521">NADP</keyword>
<keyword evidence="7 12" id="KW-0560">Oxidoreductase</keyword>
<proteinExistence type="inferred from homology"/>
<evidence type="ECO:0000256" key="4">
    <source>
        <dbReference type="ARBA" id="ARBA00022516"/>
    </source>
</evidence>
<dbReference type="NCBIfam" id="NF004200">
    <property type="entry name" value="PRK05653.1-5"/>
    <property type="match status" value="1"/>
</dbReference>
<dbReference type="NCBIfam" id="NF009466">
    <property type="entry name" value="PRK12826.1-2"/>
    <property type="match status" value="1"/>
</dbReference>
<dbReference type="InterPro" id="IPR057326">
    <property type="entry name" value="KR_dom"/>
</dbReference>
<sequence>MGELSEKIALITGASRGIGSSIAYEFAKQGATVIINYKSSEDMAKVLAEKIEKIGGKAYLSKFDVSNPEEVKEKIKEIEKEIGNIHILVNNAGIVRDTLFLRMKEEDWDRVIKTNLYSVFYVTQAVLPMMLKEKWGRIINISSVVAFTGNPGQTNYAAAKAGIIGFSKALALEVAGKNITVNVIAPGYIETDMTAGLPEKIKEAFLQQIPLKRAGLPEEVAYLAAFLASEKASYITGCVFHINGGLYRG</sequence>
<dbReference type="InterPro" id="IPR020904">
    <property type="entry name" value="Sc_DH/Rdtase_CS"/>
</dbReference>
<dbReference type="PRINTS" id="PR00081">
    <property type="entry name" value="GDHRDH"/>
</dbReference>
<dbReference type="UniPathway" id="UPA00094"/>
<protein>
    <recommendedName>
        <fullName evidence="3 12">3-oxoacyl-[acyl-carrier-protein] reductase</fullName>
        <ecNumber evidence="3 12">1.1.1.100</ecNumber>
    </recommendedName>
</protein>
<dbReference type="InterPro" id="IPR036291">
    <property type="entry name" value="NAD(P)-bd_dom_sf"/>
</dbReference>
<keyword evidence="5 12" id="KW-0276">Fatty acid metabolism</keyword>
<dbReference type="NCBIfam" id="NF005559">
    <property type="entry name" value="PRK07231.1"/>
    <property type="match status" value="1"/>
</dbReference>
<evidence type="ECO:0000256" key="1">
    <source>
        <dbReference type="ARBA" id="ARBA00005194"/>
    </source>
</evidence>
<accession>A0A2N7PQ30</accession>
<dbReference type="Gene3D" id="3.40.50.720">
    <property type="entry name" value="NAD(P)-binding Rossmann-like Domain"/>
    <property type="match status" value="1"/>
</dbReference>
<dbReference type="PANTHER" id="PTHR42879">
    <property type="entry name" value="3-OXOACYL-(ACYL-CARRIER-PROTEIN) REDUCTASE"/>
    <property type="match status" value="1"/>
</dbReference>
<evidence type="ECO:0000259" key="13">
    <source>
        <dbReference type="SMART" id="SM00822"/>
    </source>
</evidence>
<feature type="binding site" evidence="11">
    <location>
        <position position="189"/>
    </location>
    <ligand>
        <name>NADP(+)</name>
        <dbReference type="ChEBI" id="CHEBI:58349"/>
    </ligand>
</feature>
<dbReference type="GO" id="GO:0004316">
    <property type="term" value="F:3-oxoacyl-[acyl-carrier-protein] reductase (NADPH) activity"/>
    <property type="evidence" value="ECO:0007669"/>
    <property type="project" value="UniProtKB-UniRule"/>
</dbReference>
<dbReference type="GO" id="GO:0018454">
    <property type="term" value="F:acetoacetyl-CoA reductase activity"/>
    <property type="evidence" value="ECO:0007669"/>
    <property type="project" value="InterPro"/>
</dbReference>
<dbReference type="PANTHER" id="PTHR42879:SF2">
    <property type="entry name" value="3-OXOACYL-[ACYL-CARRIER-PROTEIN] REDUCTASE FABG"/>
    <property type="match status" value="1"/>
</dbReference>
<evidence type="ECO:0000256" key="9">
    <source>
        <dbReference type="ARBA" id="ARBA00023160"/>
    </source>
</evidence>
<dbReference type="NCBIfam" id="NF009464">
    <property type="entry name" value="PRK12824.1"/>
    <property type="match status" value="1"/>
</dbReference>
<evidence type="ECO:0000256" key="6">
    <source>
        <dbReference type="ARBA" id="ARBA00022857"/>
    </source>
</evidence>
<comment type="caution">
    <text evidence="14">The sequence shown here is derived from an EMBL/GenBank/DDBJ whole genome shotgun (WGS) entry which is preliminary data.</text>
</comment>
<dbReference type="EMBL" id="PNIK01000015">
    <property type="protein sequence ID" value="PMP68763.1"/>
    <property type="molecule type" value="Genomic_DNA"/>
</dbReference>
<dbReference type="GO" id="GO:0005737">
    <property type="term" value="C:cytoplasm"/>
    <property type="evidence" value="ECO:0007669"/>
    <property type="project" value="InterPro"/>
</dbReference>
<dbReference type="Pfam" id="PF13561">
    <property type="entry name" value="adh_short_C2"/>
    <property type="match status" value="1"/>
</dbReference>
<reference evidence="16 17" key="1">
    <citation type="submission" date="2018-01" db="EMBL/GenBank/DDBJ databases">
        <title>Metagenomic assembled genomes from two thermal pools in the Uzon Caldera, Kamchatka, Russia.</title>
        <authorList>
            <person name="Wilkins L."/>
            <person name="Ettinger C."/>
        </authorList>
    </citation>
    <scope>NUCLEOTIDE SEQUENCE [LARGE SCALE GENOMIC DNA]</scope>
    <source>
        <strain evidence="15">ARK-04</strain>
        <strain evidence="14">ZAV-08</strain>
    </source>
</reference>
<dbReference type="NCBIfam" id="NF004199">
    <property type="entry name" value="PRK05653.1-4"/>
    <property type="match status" value="1"/>
</dbReference>
<feature type="domain" description="Ketoreductase" evidence="13">
    <location>
        <begin position="7"/>
        <end position="192"/>
    </location>
</feature>
<dbReference type="SUPFAM" id="SSF51735">
    <property type="entry name" value="NAD(P)-binding Rossmann-fold domains"/>
    <property type="match status" value="1"/>
</dbReference>
<dbReference type="InterPro" id="IPR002347">
    <property type="entry name" value="SDR_fam"/>
</dbReference>
<dbReference type="GO" id="GO:0030497">
    <property type="term" value="P:fatty acid elongation"/>
    <property type="evidence" value="ECO:0007669"/>
    <property type="project" value="UniProtKB-ARBA"/>
</dbReference>
<gene>
    <name evidence="15" type="ORF">C0169_06575</name>
    <name evidence="14" type="ORF">C0190_01170</name>
</gene>
<dbReference type="InterPro" id="IPR011283">
    <property type="entry name" value="Acetoacetyl-CoA_reductase"/>
</dbReference>
<dbReference type="PRINTS" id="PR00080">
    <property type="entry name" value="SDRFAMILY"/>
</dbReference>
<keyword evidence="4 12" id="KW-0444">Lipid biosynthesis</keyword>
<feature type="active site" description="Proton acceptor" evidence="10">
    <location>
        <position position="156"/>
    </location>
</feature>
<dbReference type="NCBIfam" id="TIGR01830">
    <property type="entry name" value="3oxo_ACP_reduc"/>
    <property type="match status" value="1"/>
</dbReference>
<comment type="catalytic activity">
    <reaction evidence="12">
        <text>a (3R)-hydroxyacyl-[ACP] + NADP(+) = a 3-oxoacyl-[ACP] + NADPH + H(+)</text>
        <dbReference type="Rhea" id="RHEA:17397"/>
        <dbReference type="Rhea" id="RHEA-COMP:9916"/>
        <dbReference type="Rhea" id="RHEA-COMP:9945"/>
        <dbReference type="ChEBI" id="CHEBI:15378"/>
        <dbReference type="ChEBI" id="CHEBI:57783"/>
        <dbReference type="ChEBI" id="CHEBI:58349"/>
        <dbReference type="ChEBI" id="CHEBI:78776"/>
        <dbReference type="ChEBI" id="CHEBI:78827"/>
        <dbReference type="EC" id="1.1.1.100"/>
    </reaction>
</comment>
<feature type="binding site" evidence="11">
    <location>
        <position position="91"/>
    </location>
    <ligand>
        <name>NADP(+)</name>
        <dbReference type="ChEBI" id="CHEBI:58349"/>
    </ligand>
</feature>
<dbReference type="PROSITE" id="PS00061">
    <property type="entry name" value="ADH_SHORT"/>
    <property type="match status" value="1"/>
</dbReference>
<keyword evidence="9 12" id="KW-0275">Fatty acid biosynthesis</keyword>
<dbReference type="GO" id="GO:0051287">
    <property type="term" value="F:NAD binding"/>
    <property type="evidence" value="ECO:0007669"/>
    <property type="project" value="UniProtKB-UniRule"/>
</dbReference>
<dbReference type="CDD" id="cd05333">
    <property type="entry name" value="BKR_SDR_c"/>
    <property type="match status" value="1"/>
</dbReference>
<comment type="pathway">
    <text evidence="1 12">Lipid metabolism; fatty acid biosynthesis.</text>
</comment>
<organism evidence="14 16">
    <name type="scientific">Thermodesulfobacterium geofontis</name>
    <dbReference type="NCBI Taxonomy" id="1295609"/>
    <lineage>
        <taxon>Bacteria</taxon>
        <taxon>Pseudomonadati</taxon>
        <taxon>Thermodesulfobacteriota</taxon>
        <taxon>Thermodesulfobacteria</taxon>
        <taxon>Thermodesulfobacteriales</taxon>
        <taxon>Thermodesulfobacteriaceae</taxon>
        <taxon>Thermodesulfobacterium</taxon>
    </lineage>
</organism>
<dbReference type="InterPro" id="IPR050259">
    <property type="entry name" value="SDR"/>
</dbReference>
<dbReference type="FunFam" id="3.40.50.720:FF:000037">
    <property type="entry name" value="3-oxoacyl-[acyl-carrier-protein] reductase FabG"/>
    <property type="match status" value="1"/>
</dbReference>
<dbReference type="NCBIfam" id="TIGR01829">
    <property type="entry name" value="AcAcCoA_reduct"/>
    <property type="match status" value="1"/>
</dbReference>
<dbReference type="Proteomes" id="UP000235619">
    <property type="component" value="Unassembled WGS sequence"/>
</dbReference>
<evidence type="ECO:0000313" key="16">
    <source>
        <dbReference type="Proteomes" id="UP000235460"/>
    </source>
</evidence>
<dbReference type="SMART" id="SM00822">
    <property type="entry name" value="PKS_KR"/>
    <property type="match status" value="1"/>
</dbReference>
<evidence type="ECO:0000256" key="3">
    <source>
        <dbReference type="ARBA" id="ARBA00012948"/>
    </source>
</evidence>
<dbReference type="EMBL" id="PNJD01000407">
    <property type="protein sequence ID" value="PMP94384.1"/>
    <property type="molecule type" value="Genomic_DNA"/>
</dbReference>
<evidence type="ECO:0000313" key="14">
    <source>
        <dbReference type="EMBL" id="PMP68763.1"/>
    </source>
</evidence>